<feature type="compositionally biased region" description="Basic and acidic residues" evidence="1">
    <location>
        <begin position="1"/>
        <end position="10"/>
    </location>
</feature>
<protein>
    <submittedName>
        <fullName evidence="2">Uncharacterized protein</fullName>
    </submittedName>
</protein>
<gene>
    <name evidence="2" type="ORF">BSTEL_1707</name>
</gene>
<dbReference type="OrthoDB" id="3238607at2"/>
<dbReference type="AlphaFoldDB" id="A0A087DNQ5"/>
<dbReference type="Proteomes" id="UP000029004">
    <property type="component" value="Unassembled WGS sequence"/>
</dbReference>
<feature type="compositionally biased region" description="Basic and acidic residues" evidence="1">
    <location>
        <begin position="21"/>
        <end position="42"/>
    </location>
</feature>
<evidence type="ECO:0000313" key="3">
    <source>
        <dbReference type="Proteomes" id="UP000029004"/>
    </source>
</evidence>
<evidence type="ECO:0000313" key="2">
    <source>
        <dbReference type="EMBL" id="KFI97155.1"/>
    </source>
</evidence>
<organism evidence="2 3">
    <name type="scientific">Bifidobacterium stellenboschense</name>
    <dbReference type="NCBI Taxonomy" id="762211"/>
    <lineage>
        <taxon>Bacteria</taxon>
        <taxon>Bacillati</taxon>
        <taxon>Actinomycetota</taxon>
        <taxon>Actinomycetes</taxon>
        <taxon>Bifidobacteriales</taxon>
        <taxon>Bifidobacteriaceae</taxon>
        <taxon>Bifidobacterium</taxon>
    </lineage>
</organism>
<sequence>MSGWDDDKNLGPDGFDGFGSDDGHLSDDDIAKAMEGFEKEFAQESSAGGSGASGDSGDGVASDGDLPDIDGIDIPDDASSIDPSTGFEDALEGLLGNKAKMAALVTRIASAQLLAAFCQLSDVSADCIGSNQGAVAVLRNLDGDAPEAAARDITTVVGGMSVVLGVNRADKLEVTLYAGGQAGSTLAPPILFNSTPRFVEDLMLGITTVAQLETKGFEVVDSGSMDHDQAMKVIADHTRMGRGGSTRGSSID</sequence>
<evidence type="ECO:0000256" key="1">
    <source>
        <dbReference type="SAM" id="MobiDB-lite"/>
    </source>
</evidence>
<proteinExistence type="predicted"/>
<comment type="caution">
    <text evidence="2">The sequence shown here is derived from an EMBL/GenBank/DDBJ whole genome shotgun (WGS) entry which is preliminary data.</text>
</comment>
<dbReference type="STRING" id="762211.BSTEL_1707"/>
<keyword evidence="3" id="KW-1185">Reference proteome</keyword>
<dbReference type="EMBL" id="JGZP01000013">
    <property type="protein sequence ID" value="KFI97155.1"/>
    <property type="molecule type" value="Genomic_DNA"/>
</dbReference>
<feature type="region of interest" description="Disordered" evidence="1">
    <location>
        <begin position="1"/>
        <end position="85"/>
    </location>
</feature>
<accession>A0A087DNQ5</accession>
<dbReference type="eggNOG" id="ENOG5033E2Y">
    <property type="taxonomic scope" value="Bacteria"/>
</dbReference>
<feature type="compositionally biased region" description="Gly residues" evidence="1">
    <location>
        <begin position="48"/>
        <end position="57"/>
    </location>
</feature>
<feature type="compositionally biased region" description="Acidic residues" evidence="1">
    <location>
        <begin position="65"/>
        <end position="76"/>
    </location>
</feature>
<dbReference type="RefSeq" id="WP_034528543.1">
    <property type="nucleotide sequence ID" value="NZ_JGZP01000013.1"/>
</dbReference>
<reference evidence="2 3" key="1">
    <citation type="submission" date="2014-03" db="EMBL/GenBank/DDBJ databases">
        <title>Genomics of Bifidobacteria.</title>
        <authorList>
            <person name="Ventura M."/>
            <person name="Milani C."/>
            <person name="Lugli G.A."/>
        </authorList>
    </citation>
    <scope>NUCLEOTIDE SEQUENCE [LARGE SCALE GENOMIC DNA]</scope>
    <source>
        <strain evidence="2 3">DSM 23968</strain>
    </source>
</reference>
<name>A0A087DNQ5_9BIFI</name>